<keyword evidence="5 6" id="KW-0472">Membrane</keyword>
<keyword evidence="4 6" id="KW-1133">Transmembrane helix</keyword>
<dbReference type="GeneID" id="36514043"/>
<evidence type="ECO:0000313" key="7">
    <source>
        <dbReference type="EMBL" id="PRT52674.1"/>
    </source>
</evidence>
<comment type="subcellular location">
    <subcellularLocation>
        <location evidence="1">Membrane</location>
        <topology evidence="1">Multi-pass membrane protein</topology>
    </subcellularLocation>
</comment>
<evidence type="ECO:0000256" key="2">
    <source>
        <dbReference type="ARBA" id="ARBA00006293"/>
    </source>
</evidence>
<keyword evidence="3 6" id="KW-0812">Transmembrane</keyword>
<feature type="transmembrane region" description="Helical" evidence="6">
    <location>
        <begin position="86"/>
        <end position="109"/>
    </location>
</feature>
<gene>
    <name evidence="7" type="ORF">B9G98_00294</name>
</gene>
<dbReference type="RefSeq" id="XP_024662620.1">
    <property type="nucleotide sequence ID" value="XM_024806852.1"/>
</dbReference>
<dbReference type="PANTHER" id="PTHR12841:SF6">
    <property type="entry name" value="PROTEIN UNC-50 HOMOLOG"/>
    <property type="match status" value="1"/>
</dbReference>
<dbReference type="Proteomes" id="UP000238350">
    <property type="component" value="Unassembled WGS sequence"/>
</dbReference>
<feature type="transmembrane region" description="Helical" evidence="6">
    <location>
        <begin position="136"/>
        <end position="155"/>
    </location>
</feature>
<dbReference type="GO" id="GO:0000139">
    <property type="term" value="C:Golgi membrane"/>
    <property type="evidence" value="ECO:0007669"/>
    <property type="project" value="TreeGrafter"/>
</dbReference>
<comment type="caution">
    <text evidence="7">The sequence shown here is derived from an EMBL/GenBank/DDBJ whole genome shotgun (WGS) entry which is preliminary data.</text>
</comment>
<evidence type="ECO:0000256" key="5">
    <source>
        <dbReference type="ARBA" id="ARBA00023136"/>
    </source>
</evidence>
<feature type="transmembrane region" description="Helical" evidence="6">
    <location>
        <begin position="56"/>
        <end position="74"/>
    </location>
</feature>
<protein>
    <submittedName>
        <fullName evidence="7">Protein GMH1</fullName>
    </submittedName>
</protein>
<feature type="transmembrane region" description="Helical" evidence="6">
    <location>
        <begin position="167"/>
        <end position="188"/>
    </location>
</feature>
<sequence length="227" mass="26316">MRVPRYVRLLLQPPTLDFETAIWEMVHAVIAPRKVFKSMYYRQQTRNQWARDDPSFVVLLTLLLVLAAVAWGLAYTPTFGGIIKLILYMVIVDFLAMGVLISSVLWFVASKFLVRPNQNPGTKLEWAYCFDVHCNAFLIIYVLLYVVQFVLLPIIDRDNWTCMFLGNTLYLVALSQYFVVTFVGYSYVPFLQHTDYLLSPIVGLAVVYVVCLFGVSIPRFMLTRYFY</sequence>
<dbReference type="InterPro" id="IPR007881">
    <property type="entry name" value="UNC-50"/>
</dbReference>
<keyword evidence="8" id="KW-1185">Reference proteome</keyword>
<reference evidence="7 8" key="1">
    <citation type="submission" date="2017-04" db="EMBL/GenBank/DDBJ databases">
        <title>Genome sequencing of [Candida] sorbophila.</title>
        <authorList>
            <person name="Ahn J.O."/>
        </authorList>
    </citation>
    <scope>NUCLEOTIDE SEQUENCE [LARGE SCALE GENOMIC DNA]</scope>
    <source>
        <strain evidence="7 8">DS02</strain>
    </source>
</reference>
<proteinExistence type="inferred from homology"/>
<dbReference type="Pfam" id="PF05216">
    <property type="entry name" value="UNC-50"/>
    <property type="match status" value="1"/>
</dbReference>
<comment type="similarity">
    <text evidence="2">Belongs to the unc-50 family.</text>
</comment>
<evidence type="ECO:0000256" key="3">
    <source>
        <dbReference type="ARBA" id="ARBA00022692"/>
    </source>
</evidence>
<evidence type="ECO:0000256" key="4">
    <source>
        <dbReference type="ARBA" id="ARBA00022989"/>
    </source>
</evidence>
<dbReference type="PANTHER" id="PTHR12841">
    <property type="entry name" value="PROTEIN UNC-50 HOMOLOG"/>
    <property type="match status" value="1"/>
</dbReference>
<name>A0A2T0FCE0_9ASCO</name>
<dbReference type="OrthoDB" id="10027013at2759"/>
<dbReference type="STRING" id="45607.A0A2T0FCE0"/>
<accession>A0A2T0FCE0</accession>
<feature type="transmembrane region" description="Helical" evidence="6">
    <location>
        <begin position="200"/>
        <end position="222"/>
    </location>
</feature>
<dbReference type="AlphaFoldDB" id="A0A2T0FCE0"/>
<evidence type="ECO:0000256" key="1">
    <source>
        <dbReference type="ARBA" id="ARBA00004141"/>
    </source>
</evidence>
<evidence type="ECO:0000313" key="8">
    <source>
        <dbReference type="Proteomes" id="UP000238350"/>
    </source>
</evidence>
<organism evidence="7 8">
    <name type="scientific">Wickerhamiella sorbophila</name>
    <dbReference type="NCBI Taxonomy" id="45607"/>
    <lineage>
        <taxon>Eukaryota</taxon>
        <taxon>Fungi</taxon>
        <taxon>Dikarya</taxon>
        <taxon>Ascomycota</taxon>
        <taxon>Saccharomycotina</taxon>
        <taxon>Dipodascomycetes</taxon>
        <taxon>Dipodascales</taxon>
        <taxon>Trichomonascaceae</taxon>
        <taxon>Wickerhamiella</taxon>
    </lineage>
</organism>
<dbReference type="EMBL" id="NDIQ01000001">
    <property type="protein sequence ID" value="PRT52674.1"/>
    <property type="molecule type" value="Genomic_DNA"/>
</dbReference>
<evidence type="ECO:0000256" key="6">
    <source>
        <dbReference type="SAM" id="Phobius"/>
    </source>
</evidence>